<dbReference type="InterPro" id="IPR002347">
    <property type="entry name" value="SDR_fam"/>
</dbReference>
<dbReference type="PANTHER" id="PTHR43618:SF18">
    <property type="entry name" value="SHORT CHAIN DEHYDROGENASE_REDUCTASE FAMILY (AFU_ORTHOLOGUE AFUA_5G12480)"/>
    <property type="match status" value="1"/>
</dbReference>
<organism evidence="4 5">
    <name type="scientific">Plectosphaerella cucumerina</name>
    <dbReference type="NCBI Taxonomy" id="40658"/>
    <lineage>
        <taxon>Eukaryota</taxon>
        <taxon>Fungi</taxon>
        <taxon>Dikarya</taxon>
        <taxon>Ascomycota</taxon>
        <taxon>Pezizomycotina</taxon>
        <taxon>Sordariomycetes</taxon>
        <taxon>Hypocreomycetidae</taxon>
        <taxon>Glomerellales</taxon>
        <taxon>Plectosphaerellaceae</taxon>
        <taxon>Plectosphaerella</taxon>
    </lineage>
</organism>
<dbReference type="InterPro" id="IPR052178">
    <property type="entry name" value="Sec_Metab_Biosynth_SDR"/>
</dbReference>
<sequence>MASQSNDAGATASASILAADLFSVNGLVAVVTGGGSGIGRMMTAALAKNGASKVYILGRRGDILEQAASSIGPNVVPIVCDVSSKESLQKAAASIESEVGYINLLVCNAGIGGPQVKPAEPGMSAADWAAQHLAHSKEEYTKVFDVNVSSVWYTAMSFLKLLELGNQKGNVSQTSQVITTSSIGAFNKTAPGGWAYGQSKIAATLLGKHLAATLPQWNIRSNVIAPGLYPSEMAAPIVELYGGGQGIPKSMVPLQRLGDEQDMAGVILYLASRAGGYCNGTVIVSDGGRIGNFPSTWIG</sequence>
<dbReference type="InterPro" id="IPR036291">
    <property type="entry name" value="NAD(P)-bd_dom_sf"/>
</dbReference>
<evidence type="ECO:0000256" key="2">
    <source>
        <dbReference type="ARBA" id="ARBA00022857"/>
    </source>
</evidence>
<evidence type="ECO:0000313" key="5">
    <source>
        <dbReference type="Proteomes" id="UP000813385"/>
    </source>
</evidence>
<keyword evidence="5" id="KW-1185">Reference proteome</keyword>
<comment type="similarity">
    <text evidence="1">Belongs to the short-chain dehydrogenases/reductases (SDR) family.</text>
</comment>
<protein>
    <submittedName>
        <fullName evidence="4">Short chain dehydrogenase</fullName>
    </submittedName>
</protein>
<dbReference type="CDD" id="cd05233">
    <property type="entry name" value="SDR_c"/>
    <property type="match status" value="1"/>
</dbReference>
<dbReference type="GO" id="GO:0016491">
    <property type="term" value="F:oxidoreductase activity"/>
    <property type="evidence" value="ECO:0007669"/>
    <property type="project" value="UniProtKB-KW"/>
</dbReference>
<evidence type="ECO:0000313" key="4">
    <source>
        <dbReference type="EMBL" id="KAH7375302.1"/>
    </source>
</evidence>
<reference evidence="4" key="1">
    <citation type="journal article" date="2021" name="Nat. Commun.">
        <title>Genetic determinants of endophytism in the Arabidopsis root mycobiome.</title>
        <authorList>
            <person name="Mesny F."/>
            <person name="Miyauchi S."/>
            <person name="Thiergart T."/>
            <person name="Pickel B."/>
            <person name="Atanasova L."/>
            <person name="Karlsson M."/>
            <person name="Huettel B."/>
            <person name="Barry K.W."/>
            <person name="Haridas S."/>
            <person name="Chen C."/>
            <person name="Bauer D."/>
            <person name="Andreopoulos W."/>
            <person name="Pangilinan J."/>
            <person name="LaButti K."/>
            <person name="Riley R."/>
            <person name="Lipzen A."/>
            <person name="Clum A."/>
            <person name="Drula E."/>
            <person name="Henrissat B."/>
            <person name="Kohler A."/>
            <person name="Grigoriev I.V."/>
            <person name="Martin F.M."/>
            <person name="Hacquard S."/>
        </authorList>
    </citation>
    <scope>NUCLEOTIDE SEQUENCE</scope>
    <source>
        <strain evidence="4">MPI-CAGE-AT-0016</strain>
    </source>
</reference>
<dbReference type="AlphaFoldDB" id="A0A8K0X7Y4"/>
<keyword evidence="3" id="KW-0560">Oxidoreductase</keyword>
<dbReference type="PANTHER" id="PTHR43618">
    <property type="entry name" value="7-ALPHA-HYDROXYSTEROID DEHYDROGENASE"/>
    <property type="match status" value="1"/>
</dbReference>
<evidence type="ECO:0000256" key="1">
    <source>
        <dbReference type="ARBA" id="ARBA00006484"/>
    </source>
</evidence>
<dbReference type="EMBL" id="JAGPXD010000001">
    <property type="protein sequence ID" value="KAH7375302.1"/>
    <property type="molecule type" value="Genomic_DNA"/>
</dbReference>
<proteinExistence type="inferred from homology"/>
<dbReference type="Gene3D" id="3.40.50.720">
    <property type="entry name" value="NAD(P)-binding Rossmann-like Domain"/>
    <property type="match status" value="1"/>
</dbReference>
<comment type="caution">
    <text evidence="4">The sequence shown here is derived from an EMBL/GenBank/DDBJ whole genome shotgun (WGS) entry which is preliminary data.</text>
</comment>
<dbReference type="SUPFAM" id="SSF51735">
    <property type="entry name" value="NAD(P)-binding Rossmann-fold domains"/>
    <property type="match status" value="1"/>
</dbReference>
<dbReference type="PROSITE" id="PS00061">
    <property type="entry name" value="ADH_SHORT"/>
    <property type="match status" value="1"/>
</dbReference>
<keyword evidence="2" id="KW-0521">NADP</keyword>
<evidence type="ECO:0000256" key="3">
    <source>
        <dbReference type="ARBA" id="ARBA00023002"/>
    </source>
</evidence>
<dbReference type="OrthoDB" id="2962696at2759"/>
<name>A0A8K0X7Y4_9PEZI</name>
<dbReference type="PRINTS" id="PR00081">
    <property type="entry name" value="GDHRDH"/>
</dbReference>
<gene>
    <name evidence="4" type="ORF">B0T11DRAFT_270064</name>
</gene>
<accession>A0A8K0X7Y4</accession>
<dbReference type="Pfam" id="PF13561">
    <property type="entry name" value="adh_short_C2"/>
    <property type="match status" value="1"/>
</dbReference>
<dbReference type="Proteomes" id="UP000813385">
    <property type="component" value="Unassembled WGS sequence"/>
</dbReference>
<dbReference type="InterPro" id="IPR020904">
    <property type="entry name" value="Sc_DH/Rdtase_CS"/>
</dbReference>